<accession>A0A382UKB5</accession>
<organism evidence="1">
    <name type="scientific">marine metagenome</name>
    <dbReference type="NCBI Taxonomy" id="408172"/>
    <lineage>
        <taxon>unclassified sequences</taxon>
        <taxon>metagenomes</taxon>
        <taxon>ecological metagenomes</taxon>
    </lineage>
</organism>
<protein>
    <submittedName>
        <fullName evidence="1">Uncharacterized protein</fullName>
    </submittedName>
</protein>
<dbReference type="EMBL" id="UINC01144862">
    <property type="protein sequence ID" value="SVD34640.1"/>
    <property type="molecule type" value="Genomic_DNA"/>
</dbReference>
<reference evidence="1" key="1">
    <citation type="submission" date="2018-05" db="EMBL/GenBank/DDBJ databases">
        <authorList>
            <person name="Lanie J.A."/>
            <person name="Ng W.-L."/>
            <person name="Kazmierczak K.M."/>
            <person name="Andrzejewski T.M."/>
            <person name="Davidsen T.M."/>
            <person name="Wayne K.J."/>
            <person name="Tettelin H."/>
            <person name="Glass J.I."/>
            <person name="Rusch D."/>
            <person name="Podicherti R."/>
            <person name="Tsui H.-C.T."/>
            <person name="Winkler M.E."/>
        </authorList>
    </citation>
    <scope>NUCLEOTIDE SEQUENCE</scope>
</reference>
<dbReference type="AlphaFoldDB" id="A0A382UKB5"/>
<name>A0A382UKB5_9ZZZZ</name>
<evidence type="ECO:0000313" key="1">
    <source>
        <dbReference type="EMBL" id="SVD34640.1"/>
    </source>
</evidence>
<sequence>MTRSVHKIKILYWGVTSPRFSDLSNFKMFLT</sequence>
<gene>
    <name evidence="1" type="ORF">METZ01_LOCUS387494</name>
</gene>
<proteinExistence type="predicted"/>
<feature type="non-terminal residue" evidence="1">
    <location>
        <position position="31"/>
    </location>
</feature>